<proteinExistence type="predicted"/>
<evidence type="ECO:0000313" key="1">
    <source>
        <dbReference type="EMBL" id="CAK9173811.1"/>
    </source>
</evidence>
<reference evidence="1 2" key="1">
    <citation type="submission" date="2024-02" db="EMBL/GenBank/DDBJ databases">
        <authorList>
            <person name="Vignale AGUSTIN F."/>
            <person name="Sosa J E."/>
            <person name="Modenutti C."/>
        </authorList>
    </citation>
    <scope>NUCLEOTIDE SEQUENCE [LARGE SCALE GENOMIC DNA]</scope>
</reference>
<dbReference type="Proteomes" id="UP001642360">
    <property type="component" value="Unassembled WGS sequence"/>
</dbReference>
<comment type="caution">
    <text evidence="1">The sequence shown here is derived from an EMBL/GenBank/DDBJ whole genome shotgun (WGS) entry which is preliminary data.</text>
</comment>
<feature type="non-terminal residue" evidence="1">
    <location>
        <position position="1"/>
    </location>
</feature>
<gene>
    <name evidence="1" type="ORF">ILEXP_LOCUS43542</name>
</gene>
<accession>A0ABC8TWJ8</accession>
<dbReference type="AlphaFoldDB" id="A0ABC8TWJ8"/>
<evidence type="ECO:0000313" key="2">
    <source>
        <dbReference type="Proteomes" id="UP001642360"/>
    </source>
</evidence>
<organism evidence="1 2">
    <name type="scientific">Ilex paraguariensis</name>
    <name type="common">yerba mate</name>
    <dbReference type="NCBI Taxonomy" id="185542"/>
    <lineage>
        <taxon>Eukaryota</taxon>
        <taxon>Viridiplantae</taxon>
        <taxon>Streptophyta</taxon>
        <taxon>Embryophyta</taxon>
        <taxon>Tracheophyta</taxon>
        <taxon>Spermatophyta</taxon>
        <taxon>Magnoliopsida</taxon>
        <taxon>eudicotyledons</taxon>
        <taxon>Gunneridae</taxon>
        <taxon>Pentapetalae</taxon>
        <taxon>asterids</taxon>
        <taxon>campanulids</taxon>
        <taxon>Aquifoliales</taxon>
        <taxon>Aquifoliaceae</taxon>
        <taxon>Ilex</taxon>
    </lineage>
</organism>
<sequence>SATPSNTAAGDIIPVDTHKSTHSTLSPSLIGAVIRRRQWKAVKPVFSSSPVQTTHRHRHNQQLLNLALELSSPDAQAFDLGLSFLLLPKEIDSAFDVLKEILKPVVDGEKEIPWPPRDPEAVILTKKDDASLPTPKSKDHSVEGMKLVCHDLAEATSDPKGSAMDDIVKDADHLVSCLADKARTDPLAKTFDSSLTGASS</sequence>
<name>A0ABC8TWJ8_9AQUA</name>
<keyword evidence="2" id="KW-1185">Reference proteome</keyword>
<dbReference type="EMBL" id="CAUOFW020006214">
    <property type="protein sequence ID" value="CAK9173811.1"/>
    <property type="molecule type" value="Genomic_DNA"/>
</dbReference>
<protein>
    <submittedName>
        <fullName evidence="1">Uncharacterized protein</fullName>
    </submittedName>
</protein>